<dbReference type="SUPFAM" id="SSF52833">
    <property type="entry name" value="Thioredoxin-like"/>
    <property type="match status" value="1"/>
</dbReference>
<dbReference type="InterPro" id="IPR001853">
    <property type="entry name" value="DSBA-like_thioredoxin_dom"/>
</dbReference>
<dbReference type="Gene3D" id="3.40.30.10">
    <property type="entry name" value="Glutaredoxin"/>
    <property type="match status" value="1"/>
</dbReference>
<dbReference type="HOGENOM" id="CLU_069253_2_0_1"/>
<dbReference type="Pfam" id="PF01323">
    <property type="entry name" value="DSBA"/>
    <property type="match status" value="1"/>
</dbReference>
<dbReference type="GeneID" id="20249860"/>
<accession>V3ZQ37</accession>
<dbReference type="OMA" id="QKYAISG"/>
<feature type="domain" description="DSBA-like thioredoxin" evidence="1">
    <location>
        <begin position="5"/>
        <end position="173"/>
    </location>
</feature>
<sequence length="186" mass="21307">MAELADKFEFAVRWEPFLLKPDTPPEGMPKPEMYSDPNNPRVQHLIQAGQAAGCEFTMKSKMFPNTLKAHALLEYAKEKDDGIKQNDVAENLFQKYFKDGNLLDEKSLLETSKQFDFNTDDVKRYINDDGVIQSVKDKSKSWKIKGVNGVPYFYINGQRMFSGAQDVDVFKKMFQKAADMFPVSRA</sequence>
<dbReference type="GO" id="GO:0016491">
    <property type="term" value="F:oxidoreductase activity"/>
    <property type="evidence" value="ECO:0007669"/>
    <property type="project" value="InterPro"/>
</dbReference>
<dbReference type="Proteomes" id="UP000030746">
    <property type="component" value="Unassembled WGS sequence"/>
</dbReference>
<dbReference type="OrthoDB" id="1930760at2759"/>
<evidence type="ECO:0000313" key="3">
    <source>
        <dbReference type="Proteomes" id="UP000030746"/>
    </source>
</evidence>
<dbReference type="PANTHER" id="PTHR13887:SF41">
    <property type="entry name" value="THIOREDOXIN SUPERFAMILY PROTEIN"/>
    <property type="match status" value="1"/>
</dbReference>
<gene>
    <name evidence="2" type="ORF">LOTGIDRAFT_235471</name>
</gene>
<dbReference type="InterPro" id="IPR036249">
    <property type="entry name" value="Thioredoxin-like_sf"/>
</dbReference>
<dbReference type="CTD" id="20249860"/>
<dbReference type="RefSeq" id="XP_009062980.1">
    <property type="nucleotide sequence ID" value="XM_009064732.1"/>
</dbReference>
<dbReference type="KEGG" id="lgi:LOTGIDRAFT_235471"/>
<dbReference type="EMBL" id="KB203083">
    <property type="protein sequence ID" value="ESO86447.1"/>
    <property type="molecule type" value="Genomic_DNA"/>
</dbReference>
<dbReference type="STRING" id="225164.V3ZQ37"/>
<evidence type="ECO:0000259" key="1">
    <source>
        <dbReference type="Pfam" id="PF01323"/>
    </source>
</evidence>
<dbReference type="AlphaFoldDB" id="V3ZQ37"/>
<name>V3ZQ37_LOTGI</name>
<dbReference type="PANTHER" id="PTHR13887">
    <property type="entry name" value="GLUTATHIONE S-TRANSFERASE KAPPA"/>
    <property type="match status" value="1"/>
</dbReference>
<evidence type="ECO:0000313" key="2">
    <source>
        <dbReference type="EMBL" id="ESO86447.1"/>
    </source>
</evidence>
<keyword evidence="3" id="KW-1185">Reference proteome</keyword>
<protein>
    <recommendedName>
        <fullName evidence="1">DSBA-like thioredoxin domain-containing protein</fullName>
    </recommendedName>
</protein>
<reference evidence="2 3" key="1">
    <citation type="journal article" date="2013" name="Nature">
        <title>Insights into bilaterian evolution from three spiralian genomes.</title>
        <authorList>
            <person name="Simakov O."/>
            <person name="Marletaz F."/>
            <person name="Cho S.J."/>
            <person name="Edsinger-Gonzales E."/>
            <person name="Havlak P."/>
            <person name="Hellsten U."/>
            <person name="Kuo D.H."/>
            <person name="Larsson T."/>
            <person name="Lv J."/>
            <person name="Arendt D."/>
            <person name="Savage R."/>
            <person name="Osoegawa K."/>
            <person name="de Jong P."/>
            <person name="Grimwood J."/>
            <person name="Chapman J.A."/>
            <person name="Shapiro H."/>
            <person name="Aerts A."/>
            <person name="Otillar R.P."/>
            <person name="Terry A.Y."/>
            <person name="Boore J.L."/>
            <person name="Grigoriev I.V."/>
            <person name="Lindberg D.R."/>
            <person name="Seaver E.C."/>
            <person name="Weisblat D.A."/>
            <person name="Putnam N.H."/>
            <person name="Rokhsar D.S."/>
        </authorList>
    </citation>
    <scope>NUCLEOTIDE SEQUENCE [LARGE SCALE GENOMIC DNA]</scope>
</reference>
<organism evidence="2 3">
    <name type="scientific">Lottia gigantea</name>
    <name type="common">Giant owl limpet</name>
    <dbReference type="NCBI Taxonomy" id="225164"/>
    <lineage>
        <taxon>Eukaryota</taxon>
        <taxon>Metazoa</taxon>
        <taxon>Spiralia</taxon>
        <taxon>Lophotrochozoa</taxon>
        <taxon>Mollusca</taxon>
        <taxon>Gastropoda</taxon>
        <taxon>Patellogastropoda</taxon>
        <taxon>Lottioidea</taxon>
        <taxon>Lottiidae</taxon>
        <taxon>Lottia</taxon>
    </lineage>
</organism>
<proteinExistence type="predicted"/>